<comment type="cofactor">
    <cofactor evidence="1">
        <name>heme</name>
        <dbReference type="ChEBI" id="CHEBI:30413"/>
    </cofactor>
</comment>
<evidence type="ECO:0000256" key="5">
    <source>
        <dbReference type="ARBA" id="ARBA00023002"/>
    </source>
</evidence>
<evidence type="ECO:0000256" key="2">
    <source>
        <dbReference type="ARBA" id="ARBA00010617"/>
    </source>
</evidence>
<dbReference type="EMBL" id="CP086358">
    <property type="protein sequence ID" value="UNI20000.1"/>
    <property type="molecule type" value="Genomic_DNA"/>
</dbReference>
<organism evidence="7 8">
    <name type="scientific">Purpureocillium takamizusanense</name>
    <dbReference type="NCBI Taxonomy" id="2060973"/>
    <lineage>
        <taxon>Eukaryota</taxon>
        <taxon>Fungi</taxon>
        <taxon>Dikarya</taxon>
        <taxon>Ascomycota</taxon>
        <taxon>Pezizomycotina</taxon>
        <taxon>Sordariomycetes</taxon>
        <taxon>Hypocreomycetidae</taxon>
        <taxon>Hypocreales</taxon>
        <taxon>Ophiocordycipitaceae</taxon>
        <taxon>Purpureocillium</taxon>
    </lineage>
</organism>
<reference evidence="7" key="1">
    <citation type="submission" date="2021-11" db="EMBL/GenBank/DDBJ databases">
        <title>Purpureocillium_takamizusanense_genome.</title>
        <authorList>
            <person name="Nguyen N.-H."/>
        </authorList>
    </citation>
    <scope>NUCLEOTIDE SEQUENCE</scope>
    <source>
        <strain evidence="7">PT3</strain>
    </source>
</reference>
<dbReference type="GO" id="GO:0004497">
    <property type="term" value="F:monooxygenase activity"/>
    <property type="evidence" value="ECO:0007669"/>
    <property type="project" value="InterPro"/>
</dbReference>
<gene>
    <name evidence="7" type="ORF">JDV02_006137</name>
</gene>
<evidence type="ECO:0000256" key="1">
    <source>
        <dbReference type="ARBA" id="ARBA00001971"/>
    </source>
</evidence>
<dbReference type="KEGG" id="ptkz:JDV02_006137"/>
<sequence>MADEVIRSMHSELPMSSDWTNVNMSNKILRTTAMASGRIFVGPELCRDEMYIETAINYTIDLMRASYVVTLVPPWLRTYVSPWLPPVRRLRRRVKQADNFLRPVVASRKRAALMPGHEAPNDMLHWLMNEGSRFGINDDEQLVKHQLDVSFAAIHTSTAITVNA</sequence>
<accession>A0A9Q8VB10</accession>
<dbReference type="PANTHER" id="PTHR46206:SF7">
    <property type="entry name" value="P450, PUTATIVE (EUROFUNG)-RELATED"/>
    <property type="match status" value="1"/>
</dbReference>
<keyword evidence="3" id="KW-0349">Heme</keyword>
<dbReference type="InterPro" id="IPR036396">
    <property type="entry name" value="Cyt_P450_sf"/>
</dbReference>
<comment type="similarity">
    <text evidence="2">Belongs to the cytochrome P450 family.</text>
</comment>
<evidence type="ECO:0000256" key="4">
    <source>
        <dbReference type="ARBA" id="ARBA00022723"/>
    </source>
</evidence>
<evidence type="ECO:0000313" key="7">
    <source>
        <dbReference type="EMBL" id="UNI20000.1"/>
    </source>
</evidence>
<dbReference type="GO" id="GO:0020037">
    <property type="term" value="F:heme binding"/>
    <property type="evidence" value="ECO:0007669"/>
    <property type="project" value="InterPro"/>
</dbReference>
<dbReference type="GO" id="GO:0005506">
    <property type="term" value="F:iron ion binding"/>
    <property type="evidence" value="ECO:0007669"/>
    <property type="project" value="InterPro"/>
</dbReference>
<dbReference type="PANTHER" id="PTHR46206">
    <property type="entry name" value="CYTOCHROME P450"/>
    <property type="match status" value="1"/>
</dbReference>
<dbReference type="AlphaFoldDB" id="A0A9Q8VB10"/>
<evidence type="ECO:0000313" key="8">
    <source>
        <dbReference type="Proteomes" id="UP000829364"/>
    </source>
</evidence>
<dbReference type="Gene3D" id="1.10.630.10">
    <property type="entry name" value="Cytochrome P450"/>
    <property type="match status" value="1"/>
</dbReference>
<evidence type="ECO:0000256" key="6">
    <source>
        <dbReference type="ARBA" id="ARBA00023004"/>
    </source>
</evidence>
<evidence type="ECO:0000256" key="3">
    <source>
        <dbReference type="ARBA" id="ARBA00022617"/>
    </source>
</evidence>
<keyword evidence="8" id="KW-1185">Reference proteome</keyword>
<dbReference type="RefSeq" id="XP_047843481.1">
    <property type="nucleotide sequence ID" value="XM_047987496.1"/>
</dbReference>
<keyword evidence="4" id="KW-0479">Metal-binding</keyword>
<keyword evidence="5" id="KW-0560">Oxidoreductase</keyword>
<protein>
    <submittedName>
        <fullName evidence="7">Uncharacterized protein</fullName>
    </submittedName>
</protein>
<keyword evidence="6" id="KW-0408">Iron</keyword>
<dbReference type="GO" id="GO:0016705">
    <property type="term" value="F:oxidoreductase activity, acting on paired donors, with incorporation or reduction of molecular oxygen"/>
    <property type="evidence" value="ECO:0007669"/>
    <property type="project" value="InterPro"/>
</dbReference>
<proteinExistence type="inferred from homology"/>
<dbReference type="GeneID" id="72068086"/>
<dbReference type="OrthoDB" id="1844152at2759"/>
<dbReference type="SUPFAM" id="SSF48264">
    <property type="entry name" value="Cytochrome P450"/>
    <property type="match status" value="1"/>
</dbReference>
<dbReference type="Proteomes" id="UP000829364">
    <property type="component" value="Chromosome 5"/>
</dbReference>
<name>A0A9Q8VB10_9HYPO</name>